<dbReference type="SUPFAM" id="SSF46689">
    <property type="entry name" value="Homeodomain-like"/>
    <property type="match status" value="1"/>
</dbReference>
<sequence length="104" mass="11791">MSEWIELALEDRDTPLSLPICYIVRDDGIGDGEPTIEGVRISQIYAMASCGVALDKIREHFPELTKQNICTAINYSLQNEPEMKKLLIKQKAGQRRQKVFHADS</sequence>
<comment type="caution">
    <text evidence="1">The sequence shown here is derived from an EMBL/GenBank/DDBJ whole genome shotgun (WGS) entry which is preliminary data.</text>
</comment>
<protein>
    <recommendedName>
        <fullName evidence="2">DUF433 domain-containing protein</fullName>
    </recommendedName>
</protein>
<evidence type="ECO:0000313" key="1">
    <source>
        <dbReference type="EMBL" id="KKK72922.1"/>
    </source>
</evidence>
<dbReference type="InterPro" id="IPR036388">
    <property type="entry name" value="WH-like_DNA-bd_sf"/>
</dbReference>
<reference evidence="1" key="1">
    <citation type="journal article" date="2015" name="Nature">
        <title>Complex archaea that bridge the gap between prokaryotes and eukaryotes.</title>
        <authorList>
            <person name="Spang A."/>
            <person name="Saw J.H."/>
            <person name="Jorgensen S.L."/>
            <person name="Zaremba-Niedzwiedzka K."/>
            <person name="Martijn J."/>
            <person name="Lind A.E."/>
            <person name="van Eijk R."/>
            <person name="Schleper C."/>
            <person name="Guy L."/>
            <person name="Ettema T.J."/>
        </authorList>
    </citation>
    <scope>NUCLEOTIDE SEQUENCE</scope>
</reference>
<evidence type="ECO:0008006" key="2">
    <source>
        <dbReference type="Google" id="ProtNLM"/>
    </source>
</evidence>
<name>A0A0F8XV19_9ZZZZ</name>
<dbReference type="EMBL" id="LAZR01057015">
    <property type="protein sequence ID" value="KKK72922.1"/>
    <property type="molecule type" value="Genomic_DNA"/>
</dbReference>
<dbReference type="Pfam" id="PF04255">
    <property type="entry name" value="DUF433"/>
    <property type="match status" value="1"/>
</dbReference>
<dbReference type="AlphaFoldDB" id="A0A0F8XV19"/>
<organism evidence="1">
    <name type="scientific">marine sediment metagenome</name>
    <dbReference type="NCBI Taxonomy" id="412755"/>
    <lineage>
        <taxon>unclassified sequences</taxon>
        <taxon>metagenomes</taxon>
        <taxon>ecological metagenomes</taxon>
    </lineage>
</organism>
<proteinExistence type="predicted"/>
<gene>
    <name evidence="1" type="ORF">LCGC14_2899030</name>
</gene>
<dbReference type="InterPro" id="IPR009057">
    <property type="entry name" value="Homeodomain-like_sf"/>
</dbReference>
<dbReference type="Gene3D" id="1.10.10.10">
    <property type="entry name" value="Winged helix-like DNA-binding domain superfamily/Winged helix DNA-binding domain"/>
    <property type="match status" value="1"/>
</dbReference>
<dbReference type="InterPro" id="IPR007367">
    <property type="entry name" value="DUF433"/>
</dbReference>
<accession>A0A0F8XV19</accession>